<dbReference type="STRING" id="299467.A0A443SUQ7"/>
<dbReference type="InterPro" id="IPR039653">
    <property type="entry name" value="Prenyltransferase"/>
</dbReference>
<keyword evidence="13" id="KW-0496">Mitochondrion</keyword>
<evidence type="ECO:0000313" key="15">
    <source>
        <dbReference type="Proteomes" id="UP000288716"/>
    </source>
</evidence>
<dbReference type="UniPathway" id="UPA00232"/>
<dbReference type="FunFam" id="1.10.357.140:FF:000003">
    <property type="entry name" value="4-hydroxybenzoate polyprenyltransferase, mitochondrial"/>
    <property type="match status" value="1"/>
</dbReference>
<comment type="catalytic activity">
    <reaction evidence="10">
        <text>all-trans-decaprenyl diphosphate + 4-hydroxybenzoate = 4-hydroxy-3-(all-trans-decaprenyl)benzoate + diphosphate</text>
        <dbReference type="Rhea" id="RHEA:44564"/>
        <dbReference type="ChEBI" id="CHEBI:17879"/>
        <dbReference type="ChEBI" id="CHEBI:33019"/>
        <dbReference type="ChEBI" id="CHEBI:60721"/>
        <dbReference type="ChEBI" id="CHEBI:84503"/>
        <dbReference type="EC" id="2.5.1.39"/>
    </reaction>
    <physiologicalReaction direction="left-to-right" evidence="10">
        <dbReference type="Rhea" id="RHEA:44565"/>
    </physiologicalReaction>
</comment>
<feature type="transmembrane region" description="Helical" evidence="13">
    <location>
        <begin position="248"/>
        <end position="267"/>
    </location>
</feature>
<comment type="function">
    <text evidence="13">Catalyzes the prenylation of para-hydroxybenzoate (PHB) with an all-trans polyprenyl group. Mediates the second step in the final reaction sequence of coenzyme Q (CoQ) biosynthesis, which is the condensation of the polyisoprenoid side chain with PHB, generating the first membrane-bound Q intermediate.</text>
</comment>
<dbReference type="NCBIfam" id="TIGR01474">
    <property type="entry name" value="ubiA_proteo"/>
    <property type="match status" value="1"/>
</dbReference>
<dbReference type="InterPro" id="IPR044878">
    <property type="entry name" value="UbiA_sf"/>
</dbReference>
<dbReference type="GO" id="GO:0008299">
    <property type="term" value="P:isoprenoid biosynthetic process"/>
    <property type="evidence" value="ECO:0007669"/>
    <property type="project" value="UniProtKB-UniRule"/>
</dbReference>
<dbReference type="Gene3D" id="1.10.357.140">
    <property type="entry name" value="UbiA prenyltransferase"/>
    <property type="match status" value="1"/>
</dbReference>
<evidence type="ECO:0000256" key="10">
    <source>
        <dbReference type="ARBA" id="ARBA00049890"/>
    </source>
</evidence>
<keyword evidence="5 13" id="KW-0831">Ubiquinone biosynthesis</keyword>
<feature type="transmembrane region" description="Helical" evidence="13">
    <location>
        <begin position="353"/>
        <end position="373"/>
    </location>
</feature>
<keyword evidence="8 13" id="KW-0472">Membrane</keyword>
<evidence type="ECO:0000256" key="4">
    <source>
        <dbReference type="ARBA" id="ARBA00022679"/>
    </source>
</evidence>
<evidence type="ECO:0000256" key="12">
    <source>
        <dbReference type="ARBA" id="ARBA00051182"/>
    </source>
</evidence>
<dbReference type="OrthoDB" id="18170at2759"/>
<feature type="transmembrane region" description="Helical" evidence="13">
    <location>
        <begin position="198"/>
        <end position="216"/>
    </location>
</feature>
<accession>A0A443SUQ7</accession>
<dbReference type="EMBL" id="NCKV01000226">
    <property type="protein sequence ID" value="RWS31243.1"/>
    <property type="molecule type" value="Genomic_DNA"/>
</dbReference>
<keyword evidence="15" id="KW-1185">Reference proteome</keyword>
<dbReference type="HAMAP" id="MF_01635">
    <property type="entry name" value="UbiA"/>
    <property type="match status" value="1"/>
</dbReference>
<comment type="cofactor">
    <cofactor evidence="1 13">
        <name>Mg(2+)</name>
        <dbReference type="ChEBI" id="CHEBI:18420"/>
    </cofactor>
</comment>
<comment type="similarity">
    <text evidence="3 13">Belongs to the UbiA prenyltransferase family.</text>
</comment>
<dbReference type="Gene3D" id="1.20.120.1780">
    <property type="entry name" value="UbiA prenyltransferase"/>
    <property type="match status" value="1"/>
</dbReference>
<evidence type="ECO:0000256" key="8">
    <source>
        <dbReference type="ARBA" id="ARBA00023136"/>
    </source>
</evidence>
<dbReference type="VEuPathDB" id="VectorBase:LDEU000800"/>
<feature type="transmembrane region" description="Helical" evidence="13">
    <location>
        <begin position="223"/>
        <end position="242"/>
    </location>
</feature>
<name>A0A443SUQ7_9ACAR</name>
<proteinExistence type="inferred from homology"/>
<evidence type="ECO:0000256" key="2">
    <source>
        <dbReference type="ARBA" id="ARBA00004141"/>
    </source>
</evidence>
<keyword evidence="4 13" id="KW-0808">Transferase</keyword>
<dbReference type="FunFam" id="1.20.120.1780:FF:000001">
    <property type="entry name" value="4-hydroxybenzoate octaprenyltransferase"/>
    <property type="match status" value="1"/>
</dbReference>
<evidence type="ECO:0000256" key="9">
    <source>
        <dbReference type="ARBA" id="ARBA00023229"/>
    </source>
</evidence>
<evidence type="ECO:0000256" key="5">
    <source>
        <dbReference type="ARBA" id="ARBA00022688"/>
    </source>
</evidence>
<dbReference type="GO" id="GO:0005743">
    <property type="term" value="C:mitochondrial inner membrane"/>
    <property type="evidence" value="ECO:0007669"/>
    <property type="project" value="UniProtKB-SubCell"/>
</dbReference>
<evidence type="ECO:0000256" key="6">
    <source>
        <dbReference type="ARBA" id="ARBA00022692"/>
    </source>
</evidence>
<dbReference type="GO" id="GO:0006744">
    <property type="term" value="P:ubiquinone biosynthetic process"/>
    <property type="evidence" value="ECO:0007669"/>
    <property type="project" value="UniProtKB-UniRule"/>
</dbReference>
<evidence type="ECO:0000256" key="1">
    <source>
        <dbReference type="ARBA" id="ARBA00001946"/>
    </source>
</evidence>
<evidence type="ECO:0000313" key="14">
    <source>
        <dbReference type="EMBL" id="RWS31243.1"/>
    </source>
</evidence>
<dbReference type="CDD" id="cd13959">
    <property type="entry name" value="PT_UbiA_COQ2"/>
    <property type="match status" value="1"/>
</dbReference>
<gene>
    <name evidence="14" type="ORF">B4U80_08267</name>
</gene>
<evidence type="ECO:0000256" key="11">
    <source>
        <dbReference type="ARBA" id="ARBA00050454"/>
    </source>
</evidence>
<dbReference type="AlphaFoldDB" id="A0A443SUQ7"/>
<evidence type="ECO:0000256" key="13">
    <source>
        <dbReference type="HAMAP-Rule" id="MF_03189"/>
    </source>
</evidence>
<evidence type="ECO:0000256" key="3">
    <source>
        <dbReference type="ARBA" id="ARBA00005985"/>
    </source>
</evidence>
<keyword evidence="7 13" id="KW-1133">Transmembrane helix</keyword>
<dbReference type="GO" id="GO:0008412">
    <property type="term" value="F:4-hydroxybenzoate polyprenyltransferase activity"/>
    <property type="evidence" value="ECO:0007669"/>
    <property type="project" value="UniProtKB-EC"/>
</dbReference>
<comment type="caution">
    <text evidence="14">The sequence shown here is derived from an EMBL/GenBank/DDBJ whole genome shotgun (WGS) entry which is preliminary data.</text>
</comment>
<keyword evidence="13" id="KW-0999">Mitochondrion inner membrane</keyword>
<comment type="catalytic activity">
    <reaction evidence="12">
        <text>an all-trans-polyprenyl diphosphate + 4-hydroxybenzoate = a 4-hydroxy-3-(all-trans-polyprenyl)benzoate + diphosphate</text>
        <dbReference type="Rhea" id="RHEA:44504"/>
        <dbReference type="Rhea" id="RHEA-COMP:9514"/>
        <dbReference type="Rhea" id="RHEA-COMP:9564"/>
        <dbReference type="ChEBI" id="CHEBI:17879"/>
        <dbReference type="ChEBI" id="CHEBI:33019"/>
        <dbReference type="ChEBI" id="CHEBI:58914"/>
        <dbReference type="ChEBI" id="CHEBI:78396"/>
        <dbReference type="EC" id="2.5.1.39"/>
    </reaction>
    <physiologicalReaction direction="left-to-right" evidence="12">
        <dbReference type="Rhea" id="RHEA:44505"/>
    </physiologicalReaction>
</comment>
<keyword evidence="9 13" id="KW-0414">Isoprene biosynthesis</keyword>
<protein>
    <recommendedName>
        <fullName evidence="13">4-hydroxybenzoate polyprenyltransferase, mitochondrial</fullName>
        <shortName evidence="13">4-HB polyprenyltransferase</shortName>
        <ecNumber evidence="13">2.5.1.39</ecNumber>
    </recommendedName>
    <alternativeName>
        <fullName evidence="13">Para-hydroxybenzoate--polyprenyltransferase</fullName>
        <shortName evidence="13">PHB:PPT</shortName>
        <shortName evidence="13">PHB:polyprenyltransferase</shortName>
    </alternativeName>
</protein>
<comment type="catalytic activity">
    <reaction evidence="11">
        <text>all-trans-nonaprenyl diphosphate + 4-hydroxybenzoate = 4-hydroxy-3-(all-trans-nonaprenyl)benzoate + diphosphate</text>
        <dbReference type="Rhea" id="RHEA:17709"/>
        <dbReference type="ChEBI" id="CHEBI:17879"/>
        <dbReference type="ChEBI" id="CHEBI:33019"/>
        <dbReference type="ChEBI" id="CHEBI:58391"/>
        <dbReference type="ChEBI" id="CHEBI:84502"/>
        <dbReference type="EC" id="2.5.1.39"/>
    </reaction>
    <physiologicalReaction direction="left-to-right" evidence="11">
        <dbReference type="Rhea" id="RHEA:17710"/>
    </physiologicalReaction>
</comment>
<comment type="pathway">
    <text evidence="13">Cofactor biosynthesis; ubiquinone biosynthesis.</text>
</comment>
<dbReference type="EC" id="2.5.1.39" evidence="13"/>
<sequence length="386" mass="43208">MALVASRQSMLFLSRVSLFRNSLNCNGVRVVQYCIHNSNNPKVEKSERKRVVFDLKPLVIEKKNPNAPNKYEVKVLTDWQKFLKSLPKPLHPYIDASRLDKPTGTLLLLWPCYWSVALATKAESFPDPSLIALFGLGAVFMRSAGVIVNDLLDKEFDKQHPRTKDRAIASGALSRTDALMLLSGHLGAALLVALQFDFNTILLTTSSLGLVFTYPLMKRITYWPQLVLGMTFNWGALVGWSAVTGGQLYLPAVLPLYAAGICWTLVYDTIYAHQDREDDLKLGVKSTAIRFGDSTKKWLACFSAGMISNLVLVGVNTQQTWPYYLALLGISAELGNMIYKLNINDKKDCWNKFAKNTYIGFYICAGIIVSTMIKKKDKTTEKKSEV</sequence>
<dbReference type="Proteomes" id="UP000288716">
    <property type="component" value="Unassembled WGS sequence"/>
</dbReference>
<keyword evidence="6 13" id="KW-0812">Transmembrane</keyword>
<dbReference type="InterPro" id="IPR006370">
    <property type="entry name" value="HB_polyprenyltransferase-like"/>
</dbReference>
<dbReference type="InterPro" id="IPR000537">
    <property type="entry name" value="UbiA_prenyltransferase"/>
</dbReference>
<dbReference type="PANTHER" id="PTHR11048">
    <property type="entry name" value="PRENYLTRANSFERASES"/>
    <property type="match status" value="1"/>
</dbReference>
<comment type="subcellular location">
    <subcellularLocation>
        <location evidence="2">Membrane</location>
        <topology evidence="2">Multi-pass membrane protein</topology>
    </subcellularLocation>
    <subcellularLocation>
        <location evidence="13">Mitochondrion inner membrane</location>
        <topology evidence="13">Multi-pass membrane protein</topology>
        <orientation evidence="13">Matrix side</orientation>
    </subcellularLocation>
</comment>
<organism evidence="14 15">
    <name type="scientific">Leptotrombidium deliense</name>
    <dbReference type="NCBI Taxonomy" id="299467"/>
    <lineage>
        <taxon>Eukaryota</taxon>
        <taxon>Metazoa</taxon>
        <taxon>Ecdysozoa</taxon>
        <taxon>Arthropoda</taxon>
        <taxon>Chelicerata</taxon>
        <taxon>Arachnida</taxon>
        <taxon>Acari</taxon>
        <taxon>Acariformes</taxon>
        <taxon>Trombidiformes</taxon>
        <taxon>Prostigmata</taxon>
        <taxon>Anystina</taxon>
        <taxon>Parasitengona</taxon>
        <taxon>Trombiculoidea</taxon>
        <taxon>Trombiculidae</taxon>
        <taxon>Leptotrombidium</taxon>
    </lineage>
</organism>
<dbReference type="Pfam" id="PF01040">
    <property type="entry name" value="UbiA"/>
    <property type="match status" value="1"/>
</dbReference>
<feature type="transmembrane region" description="Helical" evidence="13">
    <location>
        <begin position="321"/>
        <end position="341"/>
    </location>
</feature>
<dbReference type="PANTHER" id="PTHR11048:SF28">
    <property type="entry name" value="4-HYDROXYBENZOATE POLYPRENYLTRANSFERASE, MITOCHONDRIAL"/>
    <property type="match status" value="1"/>
</dbReference>
<feature type="transmembrane region" description="Helical" evidence="13">
    <location>
        <begin position="298"/>
        <end position="315"/>
    </location>
</feature>
<evidence type="ECO:0000256" key="7">
    <source>
        <dbReference type="ARBA" id="ARBA00022989"/>
    </source>
</evidence>
<reference evidence="14 15" key="1">
    <citation type="journal article" date="2018" name="Gigascience">
        <title>Genomes of trombidid mites reveal novel predicted allergens and laterally-transferred genes associated with secondary metabolism.</title>
        <authorList>
            <person name="Dong X."/>
            <person name="Chaisiri K."/>
            <person name="Xia D."/>
            <person name="Armstrong S.D."/>
            <person name="Fang Y."/>
            <person name="Donnelly M.J."/>
            <person name="Kadowaki T."/>
            <person name="McGarry J.W."/>
            <person name="Darby A.C."/>
            <person name="Makepeace B.L."/>
        </authorList>
    </citation>
    <scope>NUCLEOTIDE SEQUENCE [LARGE SCALE GENOMIC DNA]</scope>
    <source>
        <strain evidence="14">UoL-UT</strain>
    </source>
</reference>